<feature type="transmembrane region" description="Helical" evidence="2">
    <location>
        <begin position="163"/>
        <end position="182"/>
    </location>
</feature>
<keyword evidence="2" id="KW-0472">Membrane</keyword>
<reference evidence="3 4" key="1">
    <citation type="submission" date="2023-06" db="EMBL/GenBank/DDBJ databases">
        <title>Cellulomonas sp. MW4 Whole genome sequence.</title>
        <authorList>
            <person name="Park S."/>
        </authorList>
    </citation>
    <scope>NUCLEOTIDE SEQUENCE [LARGE SCALE GENOMIC DNA]</scope>
    <source>
        <strain evidence="3 4">MW4</strain>
    </source>
</reference>
<keyword evidence="2" id="KW-0812">Transmembrane</keyword>
<feature type="transmembrane region" description="Helical" evidence="2">
    <location>
        <begin position="253"/>
        <end position="275"/>
    </location>
</feature>
<dbReference type="Pfam" id="PF19877">
    <property type="entry name" value="DUF6350"/>
    <property type="match status" value="1"/>
</dbReference>
<feature type="transmembrane region" description="Helical" evidence="2">
    <location>
        <begin position="43"/>
        <end position="70"/>
    </location>
</feature>
<feature type="transmembrane region" description="Helical" evidence="2">
    <location>
        <begin position="346"/>
        <end position="370"/>
    </location>
</feature>
<keyword evidence="2" id="KW-1133">Transmembrane helix</keyword>
<protein>
    <submittedName>
        <fullName evidence="3">DUF6350 family protein</fullName>
    </submittedName>
</protein>
<feature type="transmembrane region" description="Helical" evidence="2">
    <location>
        <begin position="138"/>
        <end position="157"/>
    </location>
</feature>
<accession>A0ABT7SDI1</accession>
<feature type="transmembrane region" description="Helical" evidence="2">
    <location>
        <begin position="287"/>
        <end position="309"/>
    </location>
</feature>
<dbReference type="RefSeq" id="WP_289453888.1">
    <property type="nucleotide sequence ID" value="NZ_JAUCGQ010000001.1"/>
</dbReference>
<feature type="transmembrane region" description="Helical" evidence="2">
    <location>
        <begin position="382"/>
        <end position="404"/>
    </location>
</feature>
<dbReference type="InterPro" id="IPR045931">
    <property type="entry name" value="DUF6350"/>
</dbReference>
<feature type="region of interest" description="Disordered" evidence="1">
    <location>
        <begin position="1"/>
        <end position="27"/>
    </location>
</feature>
<gene>
    <name evidence="3" type="ORF">QRT04_04745</name>
</gene>
<sequence length="530" mass="52781">MTAADTRTRPASRDGAREPRARGRRPVSTSPFFTSALDGAPHWAVGALTALQAALLSLLVLVLPAIAAFVATSADPSNADVGWVRAVRVGAALWLAGHGVPLHVSGVTIGLVPLGVTGLAVFACYASARRSGSPTASGFVAGVASYGLSVALVAGVVAPADLARAVAGAVVVAVLGLGGGLLRRPDAPSWRETSRPVWSRLTPAVRCGAAAGLLAAALLLLAAAALTLLWIVAGRATIGDVVRGIGVDGIGGFVFAAAELAYLPNLVVWALAWLAGPGFHVGAGTHFAPGEVAVGPMPAVPMLGALPTADFAGGAARAVPVVLVLVGALAGWYVHRRLRSTRWTTVVAAVATAGLTTAVLVLVLVAAASGSAGPGRLAEVGAQAWLVGLYTGAGVLLGAALVAVPTDGAVRSGVLRAVRGVDGEEPRVRVRARGVVAEAPVVAVPVGAEADDATPARGAVDPQPDDGDQGLEPRDADPAPTDEGQAAAEPTGAPDVPGAARPGKPLPGEPGQSRTASRPPASPFAVRTRR</sequence>
<evidence type="ECO:0000256" key="2">
    <source>
        <dbReference type="SAM" id="Phobius"/>
    </source>
</evidence>
<proteinExistence type="predicted"/>
<evidence type="ECO:0000313" key="3">
    <source>
        <dbReference type="EMBL" id="MDM7854232.1"/>
    </source>
</evidence>
<comment type="caution">
    <text evidence="3">The sequence shown here is derived from an EMBL/GenBank/DDBJ whole genome shotgun (WGS) entry which is preliminary data.</text>
</comment>
<evidence type="ECO:0000313" key="4">
    <source>
        <dbReference type="Proteomes" id="UP001529338"/>
    </source>
</evidence>
<feature type="transmembrane region" description="Helical" evidence="2">
    <location>
        <begin position="203"/>
        <end position="233"/>
    </location>
</feature>
<feature type="transmembrane region" description="Helical" evidence="2">
    <location>
        <begin position="315"/>
        <end position="334"/>
    </location>
</feature>
<feature type="compositionally biased region" description="Basic and acidic residues" evidence="1">
    <location>
        <begin position="1"/>
        <end position="21"/>
    </location>
</feature>
<dbReference type="Proteomes" id="UP001529338">
    <property type="component" value="Unassembled WGS sequence"/>
</dbReference>
<organism evidence="3 4">
    <name type="scientific">Cellulomonas alba</name>
    <dbReference type="NCBI Taxonomy" id="3053467"/>
    <lineage>
        <taxon>Bacteria</taxon>
        <taxon>Bacillati</taxon>
        <taxon>Actinomycetota</taxon>
        <taxon>Actinomycetes</taxon>
        <taxon>Micrococcales</taxon>
        <taxon>Cellulomonadaceae</taxon>
        <taxon>Cellulomonas</taxon>
    </lineage>
</organism>
<keyword evidence="4" id="KW-1185">Reference proteome</keyword>
<evidence type="ECO:0000256" key="1">
    <source>
        <dbReference type="SAM" id="MobiDB-lite"/>
    </source>
</evidence>
<dbReference type="EMBL" id="JAUCGQ010000001">
    <property type="protein sequence ID" value="MDM7854232.1"/>
    <property type="molecule type" value="Genomic_DNA"/>
</dbReference>
<feature type="region of interest" description="Disordered" evidence="1">
    <location>
        <begin position="446"/>
        <end position="530"/>
    </location>
</feature>
<feature type="transmembrane region" description="Helical" evidence="2">
    <location>
        <begin position="106"/>
        <end position="126"/>
    </location>
</feature>
<name>A0ABT7SDI1_9CELL</name>